<dbReference type="EMBL" id="JAAKZZ010000275">
    <property type="protein sequence ID" value="NGO71224.1"/>
    <property type="molecule type" value="Genomic_DNA"/>
</dbReference>
<dbReference type="AlphaFoldDB" id="A0A6G4X3A4"/>
<accession>A0A6G4X3A4</accession>
<proteinExistence type="predicted"/>
<sequence>MQPYEPPRAHHPQLNHGQIPGMRLAYVRAPESSTTPIYDSLCAEYRRLFRAVPFDRSNEEDFRFEGFGTRHTTGSGSWPGPEQPVGAWPHPYPYPTWQGTGHFATALPLPPAPRNGHTYGGQ</sequence>
<gene>
    <name evidence="1" type="ORF">G5C65_23250</name>
</gene>
<keyword evidence="2" id="KW-1185">Reference proteome</keyword>
<protein>
    <submittedName>
        <fullName evidence="1">Uncharacterized protein</fullName>
    </submittedName>
</protein>
<comment type="caution">
    <text evidence="1">The sequence shown here is derived from an EMBL/GenBank/DDBJ whole genome shotgun (WGS) entry which is preliminary data.</text>
</comment>
<evidence type="ECO:0000313" key="1">
    <source>
        <dbReference type="EMBL" id="NGO71224.1"/>
    </source>
</evidence>
<dbReference type="RefSeq" id="WP_165300865.1">
    <property type="nucleotide sequence ID" value="NZ_JAAKZZ010000275.1"/>
</dbReference>
<evidence type="ECO:0000313" key="2">
    <source>
        <dbReference type="Proteomes" id="UP000477722"/>
    </source>
</evidence>
<name>A0A6G4X3A4_9ACTN</name>
<reference evidence="1 2" key="1">
    <citation type="submission" date="2020-02" db="EMBL/GenBank/DDBJ databases">
        <title>Whole-genome analyses of novel actinobacteria.</title>
        <authorList>
            <person name="Sahin N."/>
            <person name="Tatar D."/>
        </authorList>
    </citation>
    <scope>NUCLEOTIDE SEQUENCE [LARGE SCALE GENOMIC DNA]</scope>
    <source>
        <strain evidence="1 2">SB3404</strain>
    </source>
</reference>
<organism evidence="1 2">
    <name type="scientific">Streptomyces boncukensis</name>
    <dbReference type="NCBI Taxonomy" id="2711219"/>
    <lineage>
        <taxon>Bacteria</taxon>
        <taxon>Bacillati</taxon>
        <taxon>Actinomycetota</taxon>
        <taxon>Actinomycetes</taxon>
        <taxon>Kitasatosporales</taxon>
        <taxon>Streptomycetaceae</taxon>
        <taxon>Streptomyces</taxon>
    </lineage>
</organism>
<dbReference type="Proteomes" id="UP000477722">
    <property type="component" value="Unassembled WGS sequence"/>
</dbReference>